<dbReference type="Proteomes" id="UP001500187">
    <property type="component" value="Unassembled WGS sequence"/>
</dbReference>
<proteinExistence type="predicted"/>
<evidence type="ECO:0000313" key="6">
    <source>
        <dbReference type="EMBL" id="GAA4790218.1"/>
    </source>
</evidence>
<evidence type="ECO:0000256" key="3">
    <source>
        <dbReference type="ARBA" id="ARBA00022679"/>
    </source>
</evidence>
<dbReference type="Pfam" id="PF00534">
    <property type="entry name" value="Glycos_transf_1"/>
    <property type="match status" value="1"/>
</dbReference>
<evidence type="ECO:0000313" key="7">
    <source>
        <dbReference type="Proteomes" id="UP001500187"/>
    </source>
</evidence>
<dbReference type="EMBL" id="BAABKP010000001">
    <property type="protein sequence ID" value="GAA4790218.1"/>
    <property type="molecule type" value="Genomic_DNA"/>
</dbReference>
<accession>A0ABP9B4C9</accession>
<name>A0ABP9B4C9_9MICC</name>
<dbReference type="Pfam" id="PF13439">
    <property type="entry name" value="Glyco_transf_4"/>
    <property type="match status" value="1"/>
</dbReference>
<dbReference type="InterPro" id="IPR028098">
    <property type="entry name" value="Glyco_trans_4-like_N"/>
</dbReference>
<reference evidence="7" key="1">
    <citation type="journal article" date="2019" name="Int. J. Syst. Evol. Microbiol.">
        <title>The Global Catalogue of Microorganisms (GCM) 10K type strain sequencing project: providing services to taxonomists for standard genome sequencing and annotation.</title>
        <authorList>
            <consortium name="The Broad Institute Genomics Platform"/>
            <consortium name="The Broad Institute Genome Sequencing Center for Infectious Disease"/>
            <person name="Wu L."/>
            <person name="Ma J."/>
        </authorList>
    </citation>
    <scope>NUCLEOTIDE SEQUENCE [LARGE SCALE GENOMIC DNA]</scope>
    <source>
        <strain evidence="7">JCM 18541</strain>
    </source>
</reference>
<sequence>MVDLSLASVHLHLISMHTSPLAQPGTGDAGGMNVYIDRSLRALLKRYPQISVEVFTLDTACNGARTTERVSDRAIVHSLYLPEAACASKENLPKFVPAFAQAIRESAVRQPDIVHAHYWLSGLAALEYAPDLPLVQTMHTTAAAKNARLAPGEKPEPQIRLEGEQRLIDTVSSVVVNTRFEAQQIRDLYAADPGRLKVITPGVETGIFTPRAGETATNAGSATSAHLVFAGRPQPLKGPHLLVEALALLPQDLEVTLDIIGQSHTNYEDQLLQRSQQLGLTHRVRLLPSQKPRELAASFRAADIVACPSSSETFGLVALEAQACGTPVLATKADGLLTAVQDGVTGHLVEPRTPEAWASAIEKLVRSPEERRRLGAAGSARAAHLRWDDTADRLFELYSQLLHSTYSI</sequence>
<dbReference type="PANTHER" id="PTHR45947">
    <property type="entry name" value="SULFOQUINOVOSYL TRANSFERASE SQD2"/>
    <property type="match status" value="1"/>
</dbReference>
<organism evidence="6 7">
    <name type="scientific">Rothia endophytica</name>
    <dbReference type="NCBI Taxonomy" id="1324766"/>
    <lineage>
        <taxon>Bacteria</taxon>
        <taxon>Bacillati</taxon>
        <taxon>Actinomycetota</taxon>
        <taxon>Actinomycetes</taxon>
        <taxon>Micrococcales</taxon>
        <taxon>Micrococcaceae</taxon>
        <taxon>Rothia</taxon>
    </lineage>
</organism>
<dbReference type="PANTHER" id="PTHR45947:SF3">
    <property type="entry name" value="SULFOQUINOVOSYL TRANSFERASE SQD2"/>
    <property type="match status" value="1"/>
</dbReference>
<evidence type="ECO:0000256" key="2">
    <source>
        <dbReference type="ARBA" id="ARBA00022676"/>
    </source>
</evidence>
<keyword evidence="2" id="KW-0328">Glycosyltransferase</keyword>
<evidence type="ECO:0000259" key="4">
    <source>
        <dbReference type="Pfam" id="PF00534"/>
    </source>
</evidence>
<evidence type="ECO:0000259" key="5">
    <source>
        <dbReference type="Pfam" id="PF13439"/>
    </source>
</evidence>
<gene>
    <name evidence="6" type="primary">mshA</name>
    <name evidence="6" type="ORF">GCM10023352_05260</name>
</gene>
<comment type="caution">
    <text evidence="6">The sequence shown here is derived from an EMBL/GenBank/DDBJ whole genome shotgun (WGS) entry which is preliminary data.</text>
</comment>
<dbReference type="RefSeq" id="WP_345444389.1">
    <property type="nucleotide sequence ID" value="NZ_BAABKP010000001.1"/>
</dbReference>
<protein>
    <recommendedName>
        <fullName evidence="1">D-inositol 3-phosphate glycosyltransferase</fullName>
    </recommendedName>
</protein>
<dbReference type="InterPro" id="IPR001296">
    <property type="entry name" value="Glyco_trans_1"/>
</dbReference>
<dbReference type="Gene3D" id="3.40.50.2000">
    <property type="entry name" value="Glycogen Phosphorylase B"/>
    <property type="match status" value="2"/>
</dbReference>
<feature type="domain" description="Glycosyltransferase subfamily 4-like N-terminal" evidence="5">
    <location>
        <begin position="30"/>
        <end position="205"/>
    </location>
</feature>
<keyword evidence="3" id="KW-0808">Transferase</keyword>
<feature type="domain" description="Glycosyl transferase family 1" evidence="4">
    <location>
        <begin position="226"/>
        <end position="378"/>
    </location>
</feature>
<dbReference type="InterPro" id="IPR050194">
    <property type="entry name" value="Glycosyltransferase_grp1"/>
</dbReference>
<dbReference type="SUPFAM" id="SSF53756">
    <property type="entry name" value="UDP-Glycosyltransferase/glycogen phosphorylase"/>
    <property type="match status" value="1"/>
</dbReference>
<keyword evidence="7" id="KW-1185">Reference proteome</keyword>
<evidence type="ECO:0000256" key="1">
    <source>
        <dbReference type="ARBA" id="ARBA00021292"/>
    </source>
</evidence>